<name>A0A7H8T6P9_STRCX</name>
<accession>A0A7H8T6P9</accession>
<dbReference type="EMBL" id="CP056041">
    <property type="protein sequence ID" value="QKZ19169.1"/>
    <property type="molecule type" value="Genomic_DNA"/>
</dbReference>
<organism evidence="1 2">
    <name type="scientific">Streptomyces chartreusis</name>
    <dbReference type="NCBI Taxonomy" id="1969"/>
    <lineage>
        <taxon>Bacteria</taxon>
        <taxon>Bacillati</taxon>
        <taxon>Actinomycetota</taxon>
        <taxon>Actinomycetes</taxon>
        <taxon>Kitasatosporales</taxon>
        <taxon>Streptomycetaceae</taxon>
        <taxon>Streptomyces</taxon>
    </lineage>
</organism>
<dbReference type="RefSeq" id="WP_176575751.1">
    <property type="nucleotide sequence ID" value="NZ_CBDRGH010000032.1"/>
</dbReference>
<proteinExistence type="predicted"/>
<dbReference type="AlphaFoldDB" id="A0A7H8T6P9"/>
<protein>
    <recommendedName>
        <fullName evidence="3">PqqD family protein</fullName>
    </recommendedName>
</protein>
<evidence type="ECO:0000313" key="1">
    <source>
        <dbReference type="EMBL" id="QKZ19169.1"/>
    </source>
</evidence>
<dbReference type="Proteomes" id="UP000509418">
    <property type="component" value="Chromosome"/>
</dbReference>
<keyword evidence="2" id="KW-1185">Reference proteome</keyword>
<evidence type="ECO:0008006" key="3">
    <source>
        <dbReference type="Google" id="ProtNLM"/>
    </source>
</evidence>
<evidence type="ECO:0000313" key="2">
    <source>
        <dbReference type="Proteomes" id="UP000509418"/>
    </source>
</evidence>
<sequence>MRTRCVRLTTLSTRRHVLAFLKDPAATVLLTPTSAFALGCVQRSESIGAARDLFASKTVGKLTDAASTFDKHLQTLDSLGFIGPRD</sequence>
<reference evidence="1 2" key="1">
    <citation type="submission" date="2020-06" db="EMBL/GenBank/DDBJ databases">
        <title>Genome mining for natural products.</title>
        <authorList>
            <person name="Zhang B."/>
            <person name="Shi J."/>
            <person name="Ge H."/>
        </authorList>
    </citation>
    <scope>NUCLEOTIDE SEQUENCE [LARGE SCALE GENOMIC DNA]</scope>
    <source>
        <strain evidence="1 2">NA02069</strain>
    </source>
</reference>
<gene>
    <name evidence="1" type="ORF">HUT05_18405</name>
</gene>